<dbReference type="GO" id="GO:0005739">
    <property type="term" value="C:mitochondrion"/>
    <property type="evidence" value="ECO:0007669"/>
    <property type="project" value="GOC"/>
</dbReference>
<dbReference type="Proteomes" id="UP001209878">
    <property type="component" value="Unassembled WGS sequence"/>
</dbReference>
<evidence type="ECO:0000256" key="6">
    <source>
        <dbReference type="ARBA" id="ARBA00023136"/>
    </source>
</evidence>
<dbReference type="AlphaFoldDB" id="A0AAD9NXF6"/>
<dbReference type="PANTHER" id="PTHR12906:SF0">
    <property type="entry name" value="GEL COMPLEX SUBUNIT OPTI"/>
    <property type="match status" value="1"/>
</dbReference>
<dbReference type="Pfam" id="PF07019">
    <property type="entry name" value="EMC6"/>
    <property type="match status" value="1"/>
</dbReference>
<proteinExistence type="inferred from homology"/>
<organism evidence="8 9">
    <name type="scientific">Ridgeia piscesae</name>
    <name type="common">Tubeworm</name>
    <dbReference type="NCBI Taxonomy" id="27915"/>
    <lineage>
        <taxon>Eukaryota</taxon>
        <taxon>Metazoa</taxon>
        <taxon>Spiralia</taxon>
        <taxon>Lophotrochozoa</taxon>
        <taxon>Annelida</taxon>
        <taxon>Polychaeta</taxon>
        <taxon>Sedentaria</taxon>
        <taxon>Canalipalpata</taxon>
        <taxon>Sabellida</taxon>
        <taxon>Siboglinidae</taxon>
        <taxon>Ridgeia</taxon>
    </lineage>
</organism>
<keyword evidence="5 7" id="KW-1133">Transmembrane helix</keyword>
<evidence type="ECO:0000256" key="4">
    <source>
        <dbReference type="ARBA" id="ARBA00022824"/>
    </source>
</evidence>
<accession>A0AAD9NXF6</accession>
<evidence type="ECO:0000256" key="3">
    <source>
        <dbReference type="ARBA" id="ARBA00022692"/>
    </source>
</evidence>
<comment type="subcellular location">
    <subcellularLocation>
        <location evidence="1">Endoplasmic reticulum membrane</location>
        <topology evidence="1">Multi-pass membrane protein</topology>
    </subcellularLocation>
</comment>
<dbReference type="InterPro" id="IPR029008">
    <property type="entry name" value="EMC6-like"/>
</dbReference>
<evidence type="ECO:0000256" key="1">
    <source>
        <dbReference type="ARBA" id="ARBA00004477"/>
    </source>
</evidence>
<dbReference type="InterPro" id="IPR010742">
    <property type="entry name" value="RCAF1"/>
</dbReference>
<keyword evidence="3 7" id="KW-0812">Transmembrane</keyword>
<reference evidence="8" key="1">
    <citation type="journal article" date="2023" name="Mol. Biol. Evol.">
        <title>Third-Generation Sequencing Reveals the Adaptive Role of the Epigenome in Three Deep-Sea Polychaetes.</title>
        <authorList>
            <person name="Perez M."/>
            <person name="Aroh O."/>
            <person name="Sun Y."/>
            <person name="Lan Y."/>
            <person name="Juniper S.K."/>
            <person name="Young C.R."/>
            <person name="Angers B."/>
            <person name="Qian P.Y."/>
        </authorList>
    </citation>
    <scope>NUCLEOTIDE SEQUENCE</scope>
    <source>
        <strain evidence="8">R07B-5</strain>
    </source>
</reference>
<evidence type="ECO:0000256" key="7">
    <source>
        <dbReference type="SAM" id="Phobius"/>
    </source>
</evidence>
<dbReference type="EMBL" id="JAODUO010000275">
    <property type="protein sequence ID" value="KAK2184245.1"/>
    <property type="molecule type" value="Genomic_DNA"/>
</dbReference>
<dbReference type="GO" id="GO:0005789">
    <property type="term" value="C:endoplasmic reticulum membrane"/>
    <property type="evidence" value="ECO:0007669"/>
    <property type="project" value="UniProtKB-SubCell"/>
</dbReference>
<evidence type="ECO:0008006" key="10">
    <source>
        <dbReference type="Google" id="ProtNLM"/>
    </source>
</evidence>
<sequence>MSTKKKVVDKTPKEATLMTTFLKSISASSSWPDKDEFLDVVYWMRQIMGLAFGLIWGIFPLNGILAILLFFVINSLIVYLYYNTFQQVDEEEFGGVGEILKEGLMTSFATFLVSWIIMFSAIHHS</sequence>
<protein>
    <recommendedName>
        <fullName evidence="10">Rab5-interacting protein</fullName>
    </recommendedName>
</protein>
<gene>
    <name evidence="8" type="ORF">NP493_275g03015</name>
</gene>
<feature type="transmembrane region" description="Helical" evidence="7">
    <location>
        <begin position="103"/>
        <end position="122"/>
    </location>
</feature>
<keyword evidence="9" id="KW-1185">Reference proteome</keyword>
<evidence type="ECO:0000256" key="5">
    <source>
        <dbReference type="ARBA" id="ARBA00022989"/>
    </source>
</evidence>
<evidence type="ECO:0000313" key="8">
    <source>
        <dbReference type="EMBL" id="KAK2184245.1"/>
    </source>
</evidence>
<name>A0AAD9NXF6_RIDPI</name>
<dbReference type="GO" id="GO:0097250">
    <property type="term" value="P:mitochondrial respirasome assembly"/>
    <property type="evidence" value="ECO:0007669"/>
    <property type="project" value="InterPro"/>
</dbReference>
<keyword evidence="6 7" id="KW-0472">Membrane</keyword>
<dbReference type="PANTHER" id="PTHR12906">
    <property type="entry name" value="PROTEIN C20ORF24 RAB5-INTERACTING PROTEIN"/>
    <property type="match status" value="1"/>
</dbReference>
<comment type="caution">
    <text evidence="8">The sequence shown here is derived from an EMBL/GenBank/DDBJ whole genome shotgun (WGS) entry which is preliminary data.</text>
</comment>
<evidence type="ECO:0000313" key="9">
    <source>
        <dbReference type="Proteomes" id="UP001209878"/>
    </source>
</evidence>
<evidence type="ECO:0000256" key="2">
    <source>
        <dbReference type="ARBA" id="ARBA00009436"/>
    </source>
</evidence>
<comment type="similarity">
    <text evidence="2">Belongs to the EMC6 family.</text>
</comment>
<keyword evidence="4" id="KW-0256">Endoplasmic reticulum</keyword>